<keyword evidence="1 4" id="KW-0489">Methyltransferase</keyword>
<dbReference type="Gene3D" id="3.40.50.150">
    <property type="entry name" value="Vaccinia Virus protein VP39"/>
    <property type="match status" value="1"/>
</dbReference>
<dbReference type="AlphaFoldDB" id="A0A4R4EG05"/>
<dbReference type="PANTHER" id="PTHR43861:SF1">
    <property type="entry name" value="TRANS-ACONITATE 2-METHYLTRANSFERASE"/>
    <property type="match status" value="1"/>
</dbReference>
<name>A0A4R4EG05_9BACL</name>
<dbReference type="PANTHER" id="PTHR43861">
    <property type="entry name" value="TRANS-ACONITATE 2-METHYLTRANSFERASE-RELATED"/>
    <property type="match status" value="1"/>
</dbReference>
<sequence>MAYEQFAYAYDRLMSEMPYSDWVKWTEDRYRDYGLAPKTAIDLGCGTGAITIPLAKSGMKVYGLDLSDDMLAIAHDKSEGVKLPAGASLMWMQGDLRNWELPESVDLVVSFCDCMNYLLEEADIEAAFEQVYHGLARNGLFLFDVHAPAVFRSYAEEQPFVLDEEDVSYIWTSELDEERMEIEHNLSIFVQQTNGAYHKIEEQHVQRAYEIAWLHDLLVQVGFSEIRIMADFTNESPNDESMRIFFAARKM</sequence>
<dbReference type="CDD" id="cd02440">
    <property type="entry name" value="AdoMet_MTases"/>
    <property type="match status" value="1"/>
</dbReference>
<gene>
    <name evidence="4" type="ORF">E0485_11280</name>
</gene>
<reference evidence="4 5" key="1">
    <citation type="submission" date="2019-03" db="EMBL/GenBank/DDBJ databases">
        <authorList>
            <person name="Kim M.K.M."/>
        </authorList>
    </citation>
    <scope>NUCLEOTIDE SEQUENCE [LARGE SCALE GENOMIC DNA]</scope>
    <source>
        <strain evidence="4 5">18JY21-1</strain>
    </source>
</reference>
<keyword evidence="5" id="KW-1185">Reference proteome</keyword>
<dbReference type="RefSeq" id="WP_132418145.1">
    <property type="nucleotide sequence ID" value="NZ_SKFG01000010.1"/>
</dbReference>
<evidence type="ECO:0000256" key="1">
    <source>
        <dbReference type="ARBA" id="ARBA00022603"/>
    </source>
</evidence>
<dbReference type="Proteomes" id="UP000295418">
    <property type="component" value="Unassembled WGS sequence"/>
</dbReference>
<evidence type="ECO:0000313" key="5">
    <source>
        <dbReference type="Proteomes" id="UP000295418"/>
    </source>
</evidence>
<dbReference type="OrthoDB" id="9811589at2"/>
<organism evidence="4 5">
    <name type="scientific">Paenibacillus albiflavus</name>
    <dbReference type="NCBI Taxonomy" id="2545760"/>
    <lineage>
        <taxon>Bacteria</taxon>
        <taxon>Bacillati</taxon>
        <taxon>Bacillota</taxon>
        <taxon>Bacilli</taxon>
        <taxon>Bacillales</taxon>
        <taxon>Paenibacillaceae</taxon>
        <taxon>Paenibacillus</taxon>
    </lineage>
</organism>
<dbReference type="Pfam" id="PF13649">
    <property type="entry name" value="Methyltransf_25"/>
    <property type="match status" value="1"/>
</dbReference>
<dbReference type="InterPro" id="IPR029063">
    <property type="entry name" value="SAM-dependent_MTases_sf"/>
</dbReference>
<accession>A0A4R4EG05</accession>
<comment type="caution">
    <text evidence="4">The sequence shown here is derived from an EMBL/GenBank/DDBJ whole genome shotgun (WGS) entry which is preliminary data.</text>
</comment>
<dbReference type="Gene3D" id="2.20.25.110">
    <property type="entry name" value="S-adenosyl-L-methionine-dependent methyltransferases"/>
    <property type="match status" value="1"/>
</dbReference>
<dbReference type="InterPro" id="IPR041698">
    <property type="entry name" value="Methyltransf_25"/>
</dbReference>
<evidence type="ECO:0000256" key="2">
    <source>
        <dbReference type="ARBA" id="ARBA00022679"/>
    </source>
</evidence>
<dbReference type="SUPFAM" id="SSF53335">
    <property type="entry name" value="S-adenosyl-L-methionine-dependent methyltransferases"/>
    <property type="match status" value="1"/>
</dbReference>
<dbReference type="GO" id="GO:0008168">
    <property type="term" value="F:methyltransferase activity"/>
    <property type="evidence" value="ECO:0007669"/>
    <property type="project" value="UniProtKB-KW"/>
</dbReference>
<dbReference type="EMBL" id="SKFG01000010">
    <property type="protein sequence ID" value="TCZ77045.1"/>
    <property type="molecule type" value="Genomic_DNA"/>
</dbReference>
<feature type="domain" description="Methyltransferase" evidence="3">
    <location>
        <begin position="41"/>
        <end position="139"/>
    </location>
</feature>
<evidence type="ECO:0000313" key="4">
    <source>
        <dbReference type="EMBL" id="TCZ77045.1"/>
    </source>
</evidence>
<keyword evidence="2 4" id="KW-0808">Transferase</keyword>
<proteinExistence type="predicted"/>
<evidence type="ECO:0000259" key="3">
    <source>
        <dbReference type="Pfam" id="PF13649"/>
    </source>
</evidence>
<dbReference type="GO" id="GO:0032259">
    <property type="term" value="P:methylation"/>
    <property type="evidence" value="ECO:0007669"/>
    <property type="project" value="UniProtKB-KW"/>
</dbReference>
<protein>
    <submittedName>
        <fullName evidence="4">Class I SAM-dependent methyltransferase</fullName>
    </submittedName>
</protein>